<dbReference type="EMBL" id="KI894011">
    <property type="protein sequence ID" value="OCF50008.1"/>
    <property type="molecule type" value="Genomic_DNA"/>
</dbReference>
<dbReference type="AlphaFoldDB" id="A0A1B9I3F9"/>
<name>A0A1B9I3F9_9TREE</name>
<accession>A0A1B9I3F9</accession>
<dbReference type="PROSITE" id="PS50231">
    <property type="entry name" value="RICIN_B_LECTIN"/>
    <property type="match status" value="1"/>
</dbReference>
<keyword evidence="1" id="KW-0732">Signal</keyword>
<dbReference type="EMBL" id="CP144523">
    <property type="protein sequence ID" value="WWC69944.1"/>
    <property type="molecule type" value="Genomic_DNA"/>
</dbReference>
<feature type="signal peptide" evidence="1">
    <location>
        <begin position="1"/>
        <end position="16"/>
    </location>
</feature>
<evidence type="ECO:0000313" key="3">
    <source>
        <dbReference type="EMBL" id="WWC69944.1"/>
    </source>
</evidence>
<proteinExistence type="predicted"/>
<evidence type="ECO:0000313" key="2">
    <source>
        <dbReference type="EMBL" id="OCF50008.1"/>
    </source>
</evidence>
<dbReference type="KEGG" id="kpin:30172908"/>
<keyword evidence="4" id="KW-1185">Reference proteome</keyword>
<sequence length="159" mass="16853">MLVGTLLAILPALATATVIPRASARFGRLHPHDNQNLCVAAASQTAGAAVSFVDCHKDVDSASPLELWNITTSAEFVNNWISLQSDPTLCLEGTSSAQAGGSLVLATCSTSKTGTQKIGRSREGFMSFSNANCLHKKSDSEVDIQTCWTMASDLKFYPS</sequence>
<evidence type="ECO:0000313" key="4">
    <source>
        <dbReference type="Proteomes" id="UP000094020"/>
    </source>
</evidence>
<dbReference type="OrthoDB" id="2564192at2759"/>
<dbReference type="RefSeq" id="XP_019011227.1">
    <property type="nucleotide sequence ID" value="XM_019156269.1"/>
</dbReference>
<organism evidence="2">
    <name type="scientific">Kwoniella pini CBS 10737</name>
    <dbReference type="NCBI Taxonomy" id="1296096"/>
    <lineage>
        <taxon>Eukaryota</taxon>
        <taxon>Fungi</taxon>
        <taxon>Dikarya</taxon>
        <taxon>Basidiomycota</taxon>
        <taxon>Agaricomycotina</taxon>
        <taxon>Tremellomycetes</taxon>
        <taxon>Tremellales</taxon>
        <taxon>Cryptococcaceae</taxon>
        <taxon>Kwoniella</taxon>
    </lineage>
</organism>
<gene>
    <name evidence="2" type="ORF">I206_04539</name>
    <name evidence="3" type="ORF">I206_103888</name>
</gene>
<reference evidence="2" key="3">
    <citation type="submission" date="2016-07" db="EMBL/GenBank/DDBJ databases">
        <title>Evolution of pathogenesis and genome organization in the Tremellales.</title>
        <authorList>
            <person name="Cuomo C."/>
            <person name="Litvintseva A."/>
            <person name="Heitman J."/>
            <person name="Chen Y."/>
            <person name="Sun S."/>
            <person name="Springer D."/>
            <person name="Dromer F."/>
            <person name="Young S."/>
            <person name="Zeng Q."/>
            <person name="Chapman S."/>
            <person name="Gujja S."/>
            <person name="Saif S."/>
            <person name="Birren B."/>
        </authorList>
    </citation>
    <scope>NUCLEOTIDE SEQUENCE</scope>
    <source>
        <strain evidence="2">CBS 10737</strain>
    </source>
</reference>
<feature type="chain" id="PRO_5008628315" evidence="1">
    <location>
        <begin position="17"/>
        <end position="159"/>
    </location>
</feature>
<reference evidence="2" key="1">
    <citation type="submission" date="2013-07" db="EMBL/GenBank/DDBJ databases">
        <title>The Genome Sequence of Cryptococcus pinus CBS10737.</title>
        <authorList>
            <consortium name="The Broad Institute Genome Sequencing Platform"/>
            <person name="Cuomo C."/>
            <person name="Litvintseva A."/>
            <person name="Chen Y."/>
            <person name="Heitman J."/>
            <person name="Sun S."/>
            <person name="Springer D."/>
            <person name="Dromer F."/>
            <person name="Young S.K."/>
            <person name="Zeng Q."/>
            <person name="Gargeya S."/>
            <person name="Fitzgerald M."/>
            <person name="Abouelleil A."/>
            <person name="Alvarado L."/>
            <person name="Berlin A.M."/>
            <person name="Chapman S.B."/>
            <person name="Dewar J."/>
            <person name="Goldberg J."/>
            <person name="Griggs A."/>
            <person name="Gujja S."/>
            <person name="Hansen M."/>
            <person name="Howarth C."/>
            <person name="Imamovic A."/>
            <person name="Larimer J."/>
            <person name="McCowan C."/>
            <person name="Murphy C."/>
            <person name="Pearson M."/>
            <person name="Priest M."/>
            <person name="Roberts A."/>
            <person name="Saif S."/>
            <person name="Shea T."/>
            <person name="Sykes S."/>
            <person name="Wortman J."/>
            <person name="Nusbaum C."/>
            <person name="Birren B."/>
        </authorList>
    </citation>
    <scope>NUCLEOTIDE SEQUENCE [LARGE SCALE GENOMIC DNA]</scope>
    <source>
        <strain evidence="2">CBS 10737</strain>
    </source>
</reference>
<evidence type="ECO:0000256" key="1">
    <source>
        <dbReference type="SAM" id="SignalP"/>
    </source>
</evidence>
<reference evidence="3" key="4">
    <citation type="submission" date="2024-02" db="EMBL/GenBank/DDBJ databases">
        <title>Comparative genomics of Cryptococcus and Kwoniella reveals pathogenesis evolution and contrasting modes of karyotype evolution via chromosome fusion or intercentromeric recombination.</title>
        <authorList>
            <person name="Coelho M.A."/>
            <person name="David-Palma M."/>
            <person name="Shea T."/>
            <person name="Bowers K."/>
            <person name="McGinley-Smith S."/>
            <person name="Mohammad A.W."/>
            <person name="Gnirke A."/>
            <person name="Yurkov A.M."/>
            <person name="Nowrousian M."/>
            <person name="Sun S."/>
            <person name="Cuomo C.A."/>
            <person name="Heitman J."/>
        </authorList>
    </citation>
    <scope>NUCLEOTIDE SEQUENCE</scope>
    <source>
        <strain evidence="3">CBS 10737</strain>
    </source>
</reference>
<dbReference type="GeneID" id="30172908"/>
<protein>
    <submittedName>
        <fullName evidence="2">Uncharacterized protein</fullName>
    </submittedName>
</protein>
<dbReference type="Proteomes" id="UP000094020">
    <property type="component" value="Chromosome 5"/>
</dbReference>
<dbReference type="Gene3D" id="2.80.10.50">
    <property type="match status" value="1"/>
</dbReference>
<dbReference type="SUPFAM" id="SSF50370">
    <property type="entry name" value="Ricin B-like lectins"/>
    <property type="match status" value="1"/>
</dbReference>
<dbReference type="InterPro" id="IPR035992">
    <property type="entry name" value="Ricin_B-like_lectins"/>
</dbReference>
<reference evidence="3" key="2">
    <citation type="submission" date="2013-07" db="EMBL/GenBank/DDBJ databases">
        <authorList>
            <consortium name="The Broad Institute Genome Sequencing Platform"/>
            <person name="Cuomo C."/>
            <person name="Litvintseva A."/>
            <person name="Chen Y."/>
            <person name="Heitman J."/>
            <person name="Sun S."/>
            <person name="Springer D."/>
            <person name="Dromer F."/>
            <person name="Young S.K."/>
            <person name="Zeng Q."/>
            <person name="Gargeya S."/>
            <person name="Fitzgerald M."/>
            <person name="Abouelleil A."/>
            <person name="Alvarado L."/>
            <person name="Berlin A.M."/>
            <person name="Chapman S.B."/>
            <person name="Dewar J."/>
            <person name="Goldberg J."/>
            <person name="Griggs A."/>
            <person name="Gujja S."/>
            <person name="Hansen M."/>
            <person name="Howarth C."/>
            <person name="Imamovic A."/>
            <person name="Larimer J."/>
            <person name="McCowan C."/>
            <person name="Murphy C."/>
            <person name="Pearson M."/>
            <person name="Priest M."/>
            <person name="Roberts A."/>
            <person name="Saif S."/>
            <person name="Shea T."/>
            <person name="Sykes S."/>
            <person name="Wortman J."/>
            <person name="Nusbaum C."/>
            <person name="Birren B."/>
        </authorList>
    </citation>
    <scope>NUCLEOTIDE SEQUENCE</scope>
    <source>
        <strain evidence="3">CBS 10737</strain>
    </source>
</reference>